<proteinExistence type="predicted"/>
<feature type="region of interest" description="Disordered" evidence="1">
    <location>
        <begin position="55"/>
        <end position="86"/>
    </location>
</feature>
<evidence type="ECO:0000256" key="1">
    <source>
        <dbReference type="SAM" id="MobiDB-lite"/>
    </source>
</evidence>
<dbReference type="RefSeq" id="WP_281482984.1">
    <property type="nucleotide sequence ID" value="NZ_CP124543.1"/>
</dbReference>
<evidence type="ECO:0000313" key="2">
    <source>
        <dbReference type="EMBL" id="WGV25697.1"/>
    </source>
</evidence>
<dbReference type="KEGG" id="hbq:QI031_28920"/>
<protein>
    <submittedName>
        <fullName evidence="2">Uncharacterized protein</fullName>
    </submittedName>
</protein>
<name>A0AAJ6NSA9_9CYAN</name>
<feature type="compositionally biased region" description="Basic and acidic residues" evidence="1">
    <location>
        <begin position="55"/>
        <end position="73"/>
    </location>
</feature>
<dbReference type="Proteomes" id="UP001223520">
    <property type="component" value="Chromosome"/>
</dbReference>
<keyword evidence="3" id="KW-1185">Reference proteome</keyword>
<dbReference type="AlphaFoldDB" id="A0AAJ6NSA9"/>
<accession>A0AAJ6NSA9</accession>
<reference evidence="2 3" key="1">
    <citation type="journal article" date="2023" name="Limnol Oceanogr Lett">
        <title>Environmental adaptations by the intertidal Antarctic cyanobacterium Halotia branconii CENA392 as revealed using long-read genome sequencing.</title>
        <authorList>
            <person name="Dextro R.B."/>
            <person name="Delbaje E."/>
            <person name="Freitas P.N.N."/>
            <person name="Geraldes V."/>
            <person name="Pinto E."/>
            <person name="Long P.F."/>
            <person name="Fiore M.F."/>
        </authorList>
    </citation>
    <scope>NUCLEOTIDE SEQUENCE [LARGE SCALE GENOMIC DNA]</scope>
    <source>
        <strain evidence="2 3">CENA392</strain>
    </source>
</reference>
<gene>
    <name evidence="2" type="ORF">QI031_28920</name>
</gene>
<evidence type="ECO:0000313" key="3">
    <source>
        <dbReference type="Proteomes" id="UP001223520"/>
    </source>
</evidence>
<dbReference type="EMBL" id="CP124543">
    <property type="protein sequence ID" value="WGV25697.1"/>
    <property type="molecule type" value="Genomic_DNA"/>
</dbReference>
<sequence length="106" mass="12552">MTKFQIDIDFSSVDLASLETEEDFQREAKILLPQALFKVGETVGEKTWEELNKSLKEPGMKQKSSQSEKRRFIQETGRTYQRKASSREKQELEEYIIEQLRIHQKQ</sequence>
<organism evidence="2 3">
    <name type="scientific">Halotia branconii CENA392</name>
    <dbReference type="NCBI Taxonomy" id="1539056"/>
    <lineage>
        <taxon>Bacteria</taxon>
        <taxon>Bacillati</taxon>
        <taxon>Cyanobacteriota</taxon>
        <taxon>Cyanophyceae</taxon>
        <taxon>Nostocales</taxon>
        <taxon>Nodulariaceae</taxon>
        <taxon>Halotia</taxon>
    </lineage>
</organism>